<proteinExistence type="predicted"/>
<keyword evidence="1" id="KW-0732">Signal</keyword>
<evidence type="ECO:0000313" key="2">
    <source>
        <dbReference type="EMBL" id="OLP93747.1"/>
    </source>
</evidence>
<dbReference type="OMA" id="WVAKAWV"/>
<comment type="caution">
    <text evidence="2">The sequence shown here is derived from an EMBL/GenBank/DDBJ whole genome shotgun (WGS) entry which is preliminary data.</text>
</comment>
<dbReference type="AlphaFoldDB" id="A0A1Q9DF00"/>
<organism evidence="2 3">
    <name type="scientific">Symbiodinium microadriaticum</name>
    <name type="common">Dinoflagellate</name>
    <name type="synonym">Zooxanthella microadriatica</name>
    <dbReference type="NCBI Taxonomy" id="2951"/>
    <lineage>
        <taxon>Eukaryota</taxon>
        <taxon>Sar</taxon>
        <taxon>Alveolata</taxon>
        <taxon>Dinophyceae</taxon>
        <taxon>Suessiales</taxon>
        <taxon>Symbiodiniaceae</taxon>
        <taxon>Symbiodinium</taxon>
    </lineage>
</organism>
<name>A0A1Q9DF00_SYMMI</name>
<reference evidence="2 3" key="1">
    <citation type="submission" date="2016-02" db="EMBL/GenBank/DDBJ databases">
        <title>Genome analysis of coral dinoflagellate symbionts highlights evolutionary adaptations to a symbiotic lifestyle.</title>
        <authorList>
            <person name="Aranda M."/>
            <person name="Li Y."/>
            <person name="Liew Y.J."/>
            <person name="Baumgarten S."/>
            <person name="Simakov O."/>
            <person name="Wilson M."/>
            <person name="Piel J."/>
            <person name="Ashoor H."/>
            <person name="Bougouffa S."/>
            <person name="Bajic V.B."/>
            <person name="Ryu T."/>
            <person name="Ravasi T."/>
            <person name="Bayer T."/>
            <person name="Micklem G."/>
            <person name="Kim H."/>
            <person name="Bhak J."/>
            <person name="Lajeunesse T.C."/>
            <person name="Voolstra C.R."/>
        </authorList>
    </citation>
    <scope>NUCLEOTIDE SEQUENCE [LARGE SCALE GENOMIC DNA]</scope>
    <source>
        <strain evidence="2 3">CCMP2467</strain>
    </source>
</reference>
<sequence length="197" mass="21404">MACTGLLASVFGLSCLGSVFKLPVADRAQLGPPLSTQSRLLLGLRVLALDFGKSGSCLSLRAVGRFGPNLPVFGFVKLNYAETVSIADYINFGLQIPLRSFARLGFPASVALRASVDSTLPLRDPFFDWEVQHLPVDVSEQGLCQLLWVAKAWVSRLCFDLPAARALLSSHPASAPVAVCFLYGHFFNLVSSRLYRE</sequence>
<evidence type="ECO:0000313" key="3">
    <source>
        <dbReference type="Proteomes" id="UP000186817"/>
    </source>
</evidence>
<accession>A0A1Q9DF00</accession>
<protein>
    <submittedName>
        <fullName evidence="2">Uncharacterized protein</fullName>
    </submittedName>
</protein>
<evidence type="ECO:0000256" key="1">
    <source>
        <dbReference type="SAM" id="SignalP"/>
    </source>
</evidence>
<feature type="chain" id="PRO_5012909470" evidence="1">
    <location>
        <begin position="22"/>
        <end position="197"/>
    </location>
</feature>
<gene>
    <name evidence="2" type="ORF">AK812_SmicGene24297</name>
</gene>
<dbReference type="Proteomes" id="UP000186817">
    <property type="component" value="Unassembled WGS sequence"/>
</dbReference>
<dbReference type="EMBL" id="LSRX01000570">
    <property type="protein sequence ID" value="OLP93747.1"/>
    <property type="molecule type" value="Genomic_DNA"/>
</dbReference>
<keyword evidence="3" id="KW-1185">Reference proteome</keyword>
<feature type="signal peptide" evidence="1">
    <location>
        <begin position="1"/>
        <end position="21"/>
    </location>
</feature>